<dbReference type="CDD" id="cd06579">
    <property type="entry name" value="TM_PBP1_transp_AraH_like"/>
    <property type="match status" value="1"/>
</dbReference>
<evidence type="ECO:0000256" key="5">
    <source>
        <dbReference type="ARBA" id="ARBA00022692"/>
    </source>
</evidence>
<comment type="caution">
    <text evidence="9">The sequence shown here is derived from an EMBL/GenBank/DDBJ whole genome shotgun (WGS) entry which is preliminary data.</text>
</comment>
<keyword evidence="7 8" id="KW-0472">Membrane</keyword>
<dbReference type="PANTHER" id="PTHR32196">
    <property type="entry name" value="ABC TRANSPORTER PERMEASE PROTEIN YPHD-RELATED-RELATED"/>
    <property type="match status" value="1"/>
</dbReference>
<dbReference type="EMBL" id="JAHQCX010000004">
    <property type="protein sequence ID" value="MBU9726022.1"/>
    <property type="molecule type" value="Genomic_DNA"/>
</dbReference>
<sequence length="313" mass="32527">MKIKLNEMIVFIAFIGLFLIFSVTLHNVGVGFAHISNLMNILRQTCLIAIMAVGMTFVLAAALIDLSIGPIVGVASLVCALLVESYGIAAGVAGALLYGCLAGAANGVLIAYLNMPPFIATLGTQTVWMGIARTMTNLKAVPITNQTFLDIFGGGNLGVIPSVFIWMIIIFAAGYIVMKKTAFGRRTLAVGGNPNAAFYSGVKIKKVQMQVMMICGVLAALAGILWSGRFGGGRYTLGEDAGTSVIAASVLGGTSMFGGKASIPGAIVGAIMIGMIDNALVMYGLSVHQQMIVRGLVIIVAVALSSTQEKSVK</sequence>
<feature type="transmembrane region" description="Helical" evidence="8">
    <location>
        <begin position="159"/>
        <end position="178"/>
    </location>
</feature>
<evidence type="ECO:0000256" key="6">
    <source>
        <dbReference type="ARBA" id="ARBA00022989"/>
    </source>
</evidence>
<keyword evidence="6 8" id="KW-1133">Transmembrane helix</keyword>
<dbReference type="RefSeq" id="WP_158350200.1">
    <property type="nucleotide sequence ID" value="NZ_JAHQCX010000004.1"/>
</dbReference>
<keyword evidence="3" id="KW-1003">Cell membrane</keyword>
<proteinExistence type="predicted"/>
<name>A0ABS6K693_9FIRM</name>
<organism evidence="9 10">
    <name type="scientific">Diplocloster modestus</name>
    <dbReference type="NCBI Taxonomy" id="2850322"/>
    <lineage>
        <taxon>Bacteria</taxon>
        <taxon>Bacillati</taxon>
        <taxon>Bacillota</taxon>
        <taxon>Clostridia</taxon>
        <taxon>Lachnospirales</taxon>
        <taxon>Lachnospiraceae</taxon>
        <taxon>Diplocloster</taxon>
    </lineage>
</organism>
<evidence type="ECO:0000256" key="7">
    <source>
        <dbReference type="ARBA" id="ARBA00023136"/>
    </source>
</evidence>
<evidence type="ECO:0000256" key="4">
    <source>
        <dbReference type="ARBA" id="ARBA00022519"/>
    </source>
</evidence>
<evidence type="ECO:0000256" key="2">
    <source>
        <dbReference type="ARBA" id="ARBA00022448"/>
    </source>
</evidence>
<dbReference type="PANTHER" id="PTHR32196:SF21">
    <property type="entry name" value="ABC TRANSPORTER PERMEASE PROTEIN YPHD-RELATED"/>
    <property type="match status" value="1"/>
</dbReference>
<evidence type="ECO:0000256" key="1">
    <source>
        <dbReference type="ARBA" id="ARBA00004651"/>
    </source>
</evidence>
<evidence type="ECO:0000256" key="8">
    <source>
        <dbReference type="SAM" id="Phobius"/>
    </source>
</evidence>
<feature type="transmembrane region" description="Helical" evidence="8">
    <location>
        <begin position="45"/>
        <end position="64"/>
    </location>
</feature>
<comment type="subcellular location">
    <subcellularLocation>
        <location evidence="1">Cell membrane</location>
        <topology evidence="1">Multi-pass membrane protein</topology>
    </subcellularLocation>
</comment>
<dbReference type="InterPro" id="IPR001851">
    <property type="entry name" value="ABC_transp_permease"/>
</dbReference>
<keyword evidence="10" id="KW-1185">Reference proteome</keyword>
<dbReference type="Proteomes" id="UP001314681">
    <property type="component" value="Unassembled WGS sequence"/>
</dbReference>
<feature type="transmembrane region" description="Helical" evidence="8">
    <location>
        <begin position="95"/>
        <end position="113"/>
    </location>
</feature>
<dbReference type="Pfam" id="PF02653">
    <property type="entry name" value="BPD_transp_2"/>
    <property type="match status" value="1"/>
</dbReference>
<keyword evidence="4" id="KW-0997">Cell inner membrane</keyword>
<feature type="transmembrane region" description="Helical" evidence="8">
    <location>
        <begin position="12"/>
        <end position="33"/>
    </location>
</feature>
<evidence type="ECO:0000256" key="3">
    <source>
        <dbReference type="ARBA" id="ARBA00022475"/>
    </source>
</evidence>
<gene>
    <name evidence="9" type="ORF">KTH90_08340</name>
</gene>
<evidence type="ECO:0000313" key="9">
    <source>
        <dbReference type="EMBL" id="MBU9726022.1"/>
    </source>
</evidence>
<keyword evidence="5 8" id="KW-0812">Transmembrane</keyword>
<feature type="transmembrane region" description="Helical" evidence="8">
    <location>
        <begin position="211"/>
        <end position="229"/>
    </location>
</feature>
<feature type="transmembrane region" description="Helical" evidence="8">
    <location>
        <begin position="266"/>
        <end position="285"/>
    </location>
</feature>
<evidence type="ECO:0000313" key="10">
    <source>
        <dbReference type="Proteomes" id="UP001314681"/>
    </source>
</evidence>
<accession>A0ABS6K693</accession>
<feature type="transmembrane region" description="Helical" evidence="8">
    <location>
        <begin position="70"/>
        <end position="88"/>
    </location>
</feature>
<reference evidence="9 10" key="1">
    <citation type="submission" date="2021-06" db="EMBL/GenBank/DDBJ databases">
        <title>Description of novel taxa of the family Lachnospiraceae.</title>
        <authorList>
            <person name="Chaplin A.V."/>
            <person name="Sokolova S.R."/>
            <person name="Pikina A.P."/>
            <person name="Korzhanova M."/>
            <person name="Belova V."/>
            <person name="Korostin D."/>
            <person name="Efimov B.A."/>
        </authorList>
    </citation>
    <scope>NUCLEOTIDE SEQUENCE [LARGE SCALE GENOMIC DNA]</scope>
    <source>
        <strain evidence="9 10">ASD4241</strain>
    </source>
</reference>
<protein>
    <submittedName>
        <fullName evidence="9">ABC transporter permease</fullName>
    </submittedName>
</protein>
<keyword evidence="2" id="KW-0813">Transport</keyword>